<accession>A0A2S5THA8</accession>
<organism evidence="1 2">
    <name type="scientific">Solimonas fluminis</name>
    <dbReference type="NCBI Taxonomy" id="2086571"/>
    <lineage>
        <taxon>Bacteria</taxon>
        <taxon>Pseudomonadati</taxon>
        <taxon>Pseudomonadota</taxon>
        <taxon>Gammaproteobacteria</taxon>
        <taxon>Nevskiales</taxon>
        <taxon>Nevskiaceae</taxon>
        <taxon>Solimonas</taxon>
    </lineage>
</organism>
<comment type="caution">
    <text evidence="1">The sequence shown here is derived from an EMBL/GenBank/DDBJ whole genome shotgun (WGS) entry which is preliminary data.</text>
</comment>
<dbReference type="RefSeq" id="WP_104230106.1">
    <property type="nucleotide sequence ID" value="NZ_PSNW01000004.1"/>
</dbReference>
<protein>
    <submittedName>
        <fullName evidence="1">Uncharacterized protein</fullName>
    </submittedName>
</protein>
<dbReference type="AlphaFoldDB" id="A0A2S5THA8"/>
<reference evidence="1 2" key="1">
    <citation type="submission" date="2018-02" db="EMBL/GenBank/DDBJ databases">
        <title>Genome sequencing of Solimonas sp. HR-BB.</title>
        <authorList>
            <person name="Lee Y."/>
            <person name="Jeon C.O."/>
        </authorList>
    </citation>
    <scope>NUCLEOTIDE SEQUENCE [LARGE SCALE GENOMIC DNA]</scope>
    <source>
        <strain evidence="1 2">HR-BB</strain>
    </source>
</reference>
<keyword evidence="2" id="KW-1185">Reference proteome</keyword>
<dbReference type="Proteomes" id="UP000238220">
    <property type="component" value="Unassembled WGS sequence"/>
</dbReference>
<evidence type="ECO:0000313" key="1">
    <source>
        <dbReference type="EMBL" id="PPE74218.1"/>
    </source>
</evidence>
<name>A0A2S5THA8_9GAMM</name>
<evidence type="ECO:0000313" key="2">
    <source>
        <dbReference type="Proteomes" id="UP000238220"/>
    </source>
</evidence>
<dbReference type="OrthoDB" id="9826352at2"/>
<sequence>MPTLTVDQLHCLQDTPEWTPDEVYLLLAVAGRAGRCRLRAFTLSAPDWQGLRPGQRRPGRLEVDPDWGPDSLVLAALLERDGEEDFAPGPRLDHVLESLDSVRRLFASLQDQPRVFLAAQLLSEMDLAVCRALGDDLSLGPAQLVEVRPGEPTEVTFAAAGGRYRLRFALP</sequence>
<proteinExistence type="predicted"/>
<dbReference type="EMBL" id="PSNW01000004">
    <property type="protein sequence ID" value="PPE74218.1"/>
    <property type="molecule type" value="Genomic_DNA"/>
</dbReference>
<gene>
    <name evidence="1" type="ORF">C3942_09310</name>
</gene>